<dbReference type="CDD" id="cd05233">
    <property type="entry name" value="SDR_c"/>
    <property type="match status" value="1"/>
</dbReference>
<dbReference type="Pfam" id="PF13561">
    <property type="entry name" value="adh_short_C2"/>
    <property type="match status" value="1"/>
</dbReference>
<evidence type="ECO:0000313" key="3">
    <source>
        <dbReference type="EMBL" id="SDG80808.1"/>
    </source>
</evidence>
<protein>
    <submittedName>
        <fullName evidence="3">3-oxoacyl-[acyl-carrier protein] reductase</fullName>
    </submittedName>
</protein>
<dbReference type="STRING" id="200378.SAMN05216553_111351"/>
<dbReference type="PANTHER" id="PTHR24321:SF8">
    <property type="entry name" value="ESTRADIOL 17-BETA-DEHYDROGENASE 8-RELATED"/>
    <property type="match status" value="1"/>
</dbReference>
<accession>A0A1G7X9G0</accession>
<evidence type="ECO:0000256" key="2">
    <source>
        <dbReference type="ARBA" id="ARBA00023002"/>
    </source>
</evidence>
<reference evidence="4" key="1">
    <citation type="submission" date="2016-10" db="EMBL/GenBank/DDBJ databases">
        <authorList>
            <person name="Varghese N."/>
            <person name="Submissions S."/>
        </authorList>
    </citation>
    <scope>NUCLEOTIDE SEQUENCE [LARGE SCALE GENOMIC DNA]</scope>
    <source>
        <strain evidence="4">CGMCC 4.3506</strain>
    </source>
</reference>
<evidence type="ECO:0000256" key="1">
    <source>
        <dbReference type="ARBA" id="ARBA00006484"/>
    </source>
</evidence>
<dbReference type="GO" id="GO:0016491">
    <property type="term" value="F:oxidoreductase activity"/>
    <property type="evidence" value="ECO:0007669"/>
    <property type="project" value="UniProtKB-KW"/>
</dbReference>
<dbReference type="OrthoDB" id="517007at2"/>
<keyword evidence="2" id="KW-0560">Oxidoreductase</keyword>
<dbReference type="PRINTS" id="PR00081">
    <property type="entry name" value="GDHRDH"/>
</dbReference>
<dbReference type="SUPFAM" id="SSF51735">
    <property type="entry name" value="NAD(P)-binding Rossmann-fold domains"/>
    <property type="match status" value="1"/>
</dbReference>
<name>A0A1G7X9G0_9PSEU</name>
<dbReference type="PANTHER" id="PTHR24321">
    <property type="entry name" value="DEHYDROGENASES, SHORT CHAIN"/>
    <property type="match status" value="1"/>
</dbReference>
<dbReference type="EMBL" id="FNCC01000011">
    <property type="protein sequence ID" value="SDG80808.1"/>
    <property type="molecule type" value="Genomic_DNA"/>
</dbReference>
<dbReference type="RefSeq" id="WP_090053771.1">
    <property type="nucleotide sequence ID" value="NZ_FNCC01000011.1"/>
</dbReference>
<organism evidence="3 4">
    <name type="scientific">Lentzea fradiae</name>
    <dbReference type="NCBI Taxonomy" id="200378"/>
    <lineage>
        <taxon>Bacteria</taxon>
        <taxon>Bacillati</taxon>
        <taxon>Actinomycetota</taxon>
        <taxon>Actinomycetes</taxon>
        <taxon>Pseudonocardiales</taxon>
        <taxon>Pseudonocardiaceae</taxon>
        <taxon>Lentzea</taxon>
    </lineage>
</organism>
<comment type="similarity">
    <text evidence="1">Belongs to the short-chain dehydrogenases/reductases (SDR) family.</text>
</comment>
<proteinExistence type="inferred from homology"/>
<dbReference type="FunFam" id="3.40.50.720:FF:000084">
    <property type="entry name" value="Short-chain dehydrogenase reductase"/>
    <property type="match status" value="1"/>
</dbReference>
<keyword evidence="4" id="KW-1185">Reference proteome</keyword>
<evidence type="ECO:0000313" key="4">
    <source>
        <dbReference type="Proteomes" id="UP000199623"/>
    </source>
</evidence>
<dbReference type="Gene3D" id="3.40.50.720">
    <property type="entry name" value="NAD(P)-binding Rossmann-like Domain"/>
    <property type="match status" value="1"/>
</dbReference>
<dbReference type="AlphaFoldDB" id="A0A1G7X9G0"/>
<dbReference type="InterPro" id="IPR002347">
    <property type="entry name" value="SDR_fam"/>
</dbReference>
<gene>
    <name evidence="3" type="ORF">SAMN05216553_111351</name>
</gene>
<dbReference type="Proteomes" id="UP000199623">
    <property type="component" value="Unassembled WGS sequence"/>
</dbReference>
<dbReference type="InterPro" id="IPR036291">
    <property type="entry name" value="NAD(P)-bd_dom_sf"/>
</dbReference>
<dbReference type="PRINTS" id="PR00080">
    <property type="entry name" value="SDRFAMILY"/>
</dbReference>
<sequence>MTSPRNVVITGAAGGISSEITDRFLANGDTVLASDLSSEILNSWRTRWDTGNLLVHPADVSSEDSLASLAAVAEERLGTIDILINAAGHFPQTPFEKISGDEWRRVIEVNLNGTFYTIQALLPLLKTSSRGRIINIGSGGMFFGVPHQAHYIAAKAGVQGLTRVLARELGNDHPITVNLVTPGLVVTPAAVAVLPEPLLAMQRERRSFHRDEVPADVVGSVFFLASDDAAFITGQTLNVDGGLTMW</sequence>